<dbReference type="Gene3D" id="1.20.5.1700">
    <property type="match status" value="1"/>
</dbReference>
<accession>A0A0V0U0X3</accession>
<comment type="similarity">
    <text evidence="2">Belongs to the TACC family.</text>
</comment>
<keyword evidence="4 6" id="KW-0175">Coiled coil</keyword>
<evidence type="ECO:0000256" key="6">
    <source>
        <dbReference type="SAM" id="Coils"/>
    </source>
</evidence>
<evidence type="ECO:0000313" key="8">
    <source>
        <dbReference type="EMBL" id="KRX44885.1"/>
    </source>
</evidence>
<evidence type="ECO:0000256" key="2">
    <source>
        <dbReference type="ARBA" id="ARBA00009423"/>
    </source>
</evidence>
<keyword evidence="5" id="KW-0206">Cytoskeleton</keyword>
<feature type="coiled-coil region" evidence="6">
    <location>
        <begin position="270"/>
        <end position="329"/>
    </location>
</feature>
<evidence type="ECO:0000256" key="4">
    <source>
        <dbReference type="ARBA" id="ARBA00023054"/>
    </source>
</evidence>
<feature type="coiled-coil region" evidence="6">
    <location>
        <begin position="210"/>
        <end position="244"/>
    </location>
</feature>
<dbReference type="InterPro" id="IPR007707">
    <property type="entry name" value="TACC_C"/>
</dbReference>
<reference evidence="8 9" key="1">
    <citation type="submission" date="2015-01" db="EMBL/GenBank/DDBJ databases">
        <title>Evolution of Trichinella species and genotypes.</title>
        <authorList>
            <person name="Korhonen P.K."/>
            <person name="Edoardo P."/>
            <person name="Giuseppe L.R."/>
            <person name="Gasser R.B."/>
        </authorList>
    </citation>
    <scope>NUCLEOTIDE SEQUENCE [LARGE SCALE GENOMIC DNA]</scope>
    <source>
        <strain evidence="8">ISS417</strain>
    </source>
</reference>
<sequence length="341" mass="39132">MAIEPSSGAFIEAKAERKEPIGVRQADKIYTFCRSPDMNRFDEDTNSTFELKKETTFKSWTVLHCVAMQSDDDSCDRLDTEDGQFFDAVESPILPESCSSVYDSAVDSAAAQFAQCSMKLKELPEISSDENSLSSGVTANLKCKQLELEALFLKNKELSVRREILQKEKAAVLKESEALDKQIAEMKIVVADYETAFEAQQVMKSWKKCVRSLRNDLQIAENAISNLQKVYDRLRKSVDQMRQNELLLNSAIDDCRSKYRESEERFVQFTAYANNEIEEAEKKAKEETAMKEATLLELRMKCKFLQLQMETLEKTRHRKNEEIRELTLICNSLLKNTSLEE</sequence>
<feature type="domain" description="Transforming acidic coiled-coil-containing protein C-terminal" evidence="7">
    <location>
        <begin position="160"/>
        <end position="333"/>
    </location>
</feature>
<keyword evidence="3" id="KW-0963">Cytoplasm</keyword>
<keyword evidence="9" id="KW-1185">Reference proteome</keyword>
<comment type="subcellular location">
    <subcellularLocation>
        <location evidence="1">Cytoplasm</location>
        <location evidence="1">Cytoskeleton</location>
    </subcellularLocation>
</comment>
<gene>
    <name evidence="8" type="primary">TACC1</name>
    <name evidence="8" type="ORF">T05_13912</name>
</gene>
<dbReference type="GO" id="GO:0005856">
    <property type="term" value="C:cytoskeleton"/>
    <property type="evidence" value="ECO:0007669"/>
    <property type="project" value="UniProtKB-SubCell"/>
</dbReference>
<feature type="coiled-coil region" evidence="6">
    <location>
        <begin position="148"/>
        <end position="182"/>
    </location>
</feature>
<evidence type="ECO:0000256" key="1">
    <source>
        <dbReference type="ARBA" id="ARBA00004245"/>
    </source>
</evidence>
<proteinExistence type="inferred from homology"/>
<name>A0A0V0U0X3_9BILA</name>
<comment type="caution">
    <text evidence="8">The sequence shown here is derived from an EMBL/GenBank/DDBJ whole genome shotgun (WGS) entry which is preliminary data.</text>
</comment>
<evidence type="ECO:0000256" key="3">
    <source>
        <dbReference type="ARBA" id="ARBA00022490"/>
    </source>
</evidence>
<dbReference type="AlphaFoldDB" id="A0A0V0U0X3"/>
<dbReference type="Proteomes" id="UP000055048">
    <property type="component" value="Unassembled WGS sequence"/>
</dbReference>
<protein>
    <submittedName>
        <fullName evidence="8">Transforming acidic coiled-coil-containing protein 1</fullName>
    </submittedName>
</protein>
<dbReference type="Pfam" id="PF05010">
    <property type="entry name" value="TACC_C"/>
    <property type="match status" value="1"/>
</dbReference>
<evidence type="ECO:0000313" key="9">
    <source>
        <dbReference type="Proteomes" id="UP000055048"/>
    </source>
</evidence>
<organism evidence="8 9">
    <name type="scientific">Trichinella murrelli</name>
    <dbReference type="NCBI Taxonomy" id="144512"/>
    <lineage>
        <taxon>Eukaryota</taxon>
        <taxon>Metazoa</taxon>
        <taxon>Ecdysozoa</taxon>
        <taxon>Nematoda</taxon>
        <taxon>Enoplea</taxon>
        <taxon>Dorylaimia</taxon>
        <taxon>Trichinellida</taxon>
        <taxon>Trichinellidae</taxon>
        <taxon>Trichinella</taxon>
    </lineage>
</organism>
<evidence type="ECO:0000256" key="5">
    <source>
        <dbReference type="ARBA" id="ARBA00023212"/>
    </source>
</evidence>
<evidence type="ECO:0000259" key="7">
    <source>
        <dbReference type="Pfam" id="PF05010"/>
    </source>
</evidence>
<dbReference type="EMBL" id="JYDJ01000087">
    <property type="protein sequence ID" value="KRX44885.1"/>
    <property type="molecule type" value="Genomic_DNA"/>
</dbReference>